<proteinExistence type="predicted"/>
<evidence type="ECO:0000259" key="1">
    <source>
        <dbReference type="Pfam" id="PF00934"/>
    </source>
</evidence>
<reference evidence="2 3" key="1">
    <citation type="journal article" date="2019" name="Emerg. Microbes Infect.">
        <title>Comprehensive subspecies identification of 175 nontuberculous mycobacteria species based on 7547 genomic profiles.</title>
        <authorList>
            <person name="Matsumoto Y."/>
            <person name="Kinjo T."/>
            <person name="Motooka D."/>
            <person name="Nabeya D."/>
            <person name="Jung N."/>
            <person name="Uechi K."/>
            <person name="Horii T."/>
            <person name="Iida T."/>
            <person name="Fujita J."/>
            <person name="Nakamura S."/>
        </authorList>
    </citation>
    <scope>NUCLEOTIDE SEQUENCE [LARGE SCALE GENOMIC DNA]</scope>
    <source>
        <strain evidence="2 3">JCM 15657</strain>
    </source>
</reference>
<dbReference type="EMBL" id="AP022581">
    <property type="protein sequence ID" value="BBX95387.1"/>
    <property type="molecule type" value="Genomic_DNA"/>
</dbReference>
<accession>A0A7I7NIQ8</accession>
<dbReference type="InterPro" id="IPR000084">
    <property type="entry name" value="PE-PGRS_N"/>
</dbReference>
<dbReference type="KEGG" id="mlj:MLAC_06810"/>
<organism evidence="2 3">
    <name type="scientific">Mycobacterium lacus</name>
    <dbReference type="NCBI Taxonomy" id="169765"/>
    <lineage>
        <taxon>Bacteria</taxon>
        <taxon>Bacillati</taxon>
        <taxon>Actinomycetota</taxon>
        <taxon>Actinomycetes</taxon>
        <taxon>Mycobacteriales</taxon>
        <taxon>Mycobacteriaceae</taxon>
        <taxon>Mycobacterium</taxon>
    </lineage>
</organism>
<dbReference type="Gene3D" id="1.10.287.850">
    <property type="entry name" value="HP0062-like domain"/>
    <property type="match status" value="1"/>
</dbReference>
<dbReference type="AlphaFoldDB" id="A0A7I7NIQ8"/>
<dbReference type="Proteomes" id="UP000466396">
    <property type="component" value="Chromosome"/>
</dbReference>
<protein>
    <submittedName>
        <fullName evidence="2">PE family immunomodulator PE5</fullName>
    </submittedName>
</protein>
<feature type="domain" description="PE" evidence="1">
    <location>
        <begin position="24"/>
        <end position="111"/>
    </location>
</feature>
<dbReference type="SUPFAM" id="SSF140459">
    <property type="entry name" value="PE/PPE dimer-like"/>
    <property type="match status" value="1"/>
</dbReference>
<sequence length="121" mass="11765">MSYPIIVGVKVRFRCDGGFIVALGVIPEGLAAGGAAIEALTARLAAAHESAAGLITAVMPPAADPVSVQSAAQVSLRGGDHAAVAAHGVEELGRSGVGAAEAASSYAIGDALAAATYLAQL</sequence>
<evidence type="ECO:0000313" key="2">
    <source>
        <dbReference type="EMBL" id="BBX95387.1"/>
    </source>
</evidence>
<evidence type="ECO:0000313" key="3">
    <source>
        <dbReference type="Proteomes" id="UP000466396"/>
    </source>
</evidence>
<gene>
    <name evidence="2" type="primary">PE5_1</name>
    <name evidence="2" type="ORF">MLAC_06810</name>
</gene>
<dbReference type="Pfam" id="PF00934">
    <property type="entry name" value="PE"/>
    <property type="match status" value="1"/>
</dbReference>
<keyword evidence="3" id="KW-1185">Reference proteome</keyword>
<name>A0A7I7NIQ8_9MYCO</name>
<dbReference type="InterPro" id="IPR038332">
    <property type="entry name" value="PPE_sf"/>
</dbReference>